<dbReference type="EMBL" id="VZCB01000020">
    <property type="protein sequence ID" value="MQN79854.1"/>
    <property type="molecule type" value="Genomic_DNA"/>
</dbReference>
<proteinExistence type="predicted"/>
<dbReference type="InterPro" id="IPR015943">
    <property type="entry name" value="WD40/YVTN_repeat-like_dom_sf"/>
</dbReference>
<evidence type="ECO:0000256" key="1">
    <source>
        <dbReference type="SAM" id="SignalP"/>
    </source>
</evidence>
<dbReference type="RefSeq" id="WP_153122144.1">
    <property type="nucleotide sequence ID" value="NZ_VZCB01000020.1"/>
</dbReference>
<dbReference type="Gene3D" id="2.130.10.10">
    <property type="entry name" value="YVTN repeat-like/Quinoprotein amine dehydrogenase"/>
    <property type="match status" value="1"/>
</dbReference>
<dbReference type="SUPFAM" id="SSF75011">
    <property type="entry name" value="3-carboxy-cis,cis-mucoante lactonizing enzyme"/>
    <property type="match status" value="1"/>
</dbReference>
<feature type="signal peptide" evidence="1">
    <location>
        <begin position="1"/>
        <end position="19"/>
    </location>
</feature>
<keyword evidence="1" id="KW-0732">Signal</keyword>
<evidence type="ECO:0000313" key="2">
    <source>
        <dbReference type="EMBL" id="MQN79854.1"/>
    </source>
</evidence>
<sequence length="828" mass="87854">MKVFNSKLAAIGLAAFVFASCSDSSSDPATPITPGTVPSEITKIGLTQTDAAQLAASVTNYKRSSSNKARTRAFNEALFNGVTESTVQPAPSVDGAKQLNAATNLSNDKYKTRSGKTYDFSNNTIENTILFVAGNSTVKYSNLGTGNTIVVLKGGKLEYTGSSSAIPQGNTIYVQESGSYSIKNENIIIDGTLYSSRALGKIDGKITDKKSEGTPTQNITINGSVYLSGYKHTVTDPESENYGKEITEYASLRAKTLTINAGAKVNTLDRVTFTNDVVIAGALHVGKAAIVNNMTIKNGGVFYSDYSAKIKKQLTMEAGSYMNLAYLNVTDNTYDKNGTEKPTKVPGNAVADLQGNCQIVIGNHGVMSFNTLKTDNTSGQIVMGDDANNVAVIKADKFIYAGSDENVNFIGTPHTNNQTILAQLKESYKNGAESEGNKVDFDYLVFNADVQSYDYITGGGALTAGPNFSYVLKNEYEVAKQKKLMLLSTIANYDRDTQSATAIVPTADNKVYVSYHTNGTEFGGSIDVAEMNGEQLTLKQRVQQAEAGATYDFNHLNVINSKLYLAGSAKGKDGKQFGGATVSYAAIGGDGTLNVTEGLSTVALDNTVKGDANCVVPFGNNIAVASTLGYSIYDPTLKEGTLTKTTGKAKFVAVNGTSLVGLNYTSEITAGDAEVQGEVQVFDNSMKQTSSFNVGAIAPNNGKNMIAIDSNGRIYVCKSAKGLMCYENGSPAWASEWTTPTSKSDKNVSVDKRQGYINGVAVDDNYVYVAAGAYGLVVLTKEGKEVTHKRIGTSGNSANYVAVKNGLIYVAYGKGRIQVFKLTSGAAK</sequence>
<reference evidence="2 3" key="1">
    <citation type="submission" date="2019-09" db="EMBL/GenBank/DDBJ databases">
        <title>Distinct polysaccharide growth profiles of human intestinal Prevotella copri isolates.</title>
        <authorList>
            <person name="Fehlner-Peach H."/>
            <person name="Magnabosco C."/>
            <person name="Raghavan V."/>
            <person name="Scher J.U."/>
            <person name="Tett A."/>
            <person name="Cox L.M."/>
            <person name="Gottsegen C."/>
            <person name="Watters A."/>
            <person name="Wiltshire- Gordon J.D."/>
            <person name="Segata N."/>
            <person name="Bonneau R."/>
            <person name="Littman D.R."/>
        </authorList>
    </citation>
    <scope>NUCLEOTIDE SEQUENCE [LARGE SCALE GENOMIC DNA]</scope>
    <source>
        <strain evidence="3">iA622</strain>
    </source>
</reference>
<organism evidence="2 3">
    <name type="scientific">Segatella copri</name>
    <dbReference type="NCBI Taxonomy" id="165179"/>
    <lineage>
        <taxon>Bacteria</taxon>
        <taxon>Pseudomonadati</taxon>
        <taxon>Bacteroidota</taxon>
        <taxon>Bacteroidia</taxon>
        <taxon>Bacteroidales</taxon>
        <taxon>Prevotellaceae</taxon>
        <taxon>Segatella</taxon>
    </lineage>
</organism>
<accession>A0A6G1TWZ2</accession>
<dbReference type="PROSITE" id="PS51257">
    <property type="entry name" value="PROKAR_LIPOPROTEIN"/>
    <property type="match status" value="1"/>
</dbReference>
<feature type="chain" id="PRO_5026068129" evidence="1">
    <location>
        <begin position="20"/>
        <end position="828"/>
    </location>
</feature>
<comment type="caution">
    <text evidence="2">The sequence shown here is derived from an EMBL/GenBank/DDBJ whole genome shotgun (WGS) entry which is preliminary data.</text>
</comment>
<evidence type="ECO:0000313" key="3">
    <source>
        <dbReference type="Proteomes" id="UP000480425"/>
    </source>
</evidence>
<dbReference type="OrthoDB" id="1083011at2"/>
<dbReference type="Proteomes" id="UP000480425">
    <property type="component" value="Unassembled WGS sequence"/>
</dbReference>
<name>A0A6G1TWZ2_9BACT</name>
<dbReference type="AlphaFoldDB" id="A0A6G1TWZ2"/>
<gene>
    <name evidence="2" type="ORF">F7D73_02535</name>
</gene>
<protein>
    <submittedName>
        <fullName evidence="2">Uncharacterized protein</fullName>
    </submittedName>
</protein>